<dbReference type="PANTHER" id="PTHR11117:SF24">
    <property type="entry name" value="PROTEIN FDRA"/>
    <property type="match status" value="1"/>
</dbReference>
<dbReference type="Gene3D" id="3.40.50.720">
    <property type="entry name" value="NAD(P)-binding Rossmann-like Domain"/>
    <property type="match status" value="1"/>
</dbReference>
<dbReference type="GO" id="GO:0009361">
    <property type="term" value="C:succinate-CoA ligase complex (ADP-forming)"/>
    <property type="evidence" value="ECO:0007669"/>
    <property type="project" value="TreeGrafter"/>
</dbReference>
<dbReference type="GO" id="GO:0005829">
    <property type="term" value="C:cytosol"/>
    <property type="evidence" value="ECO:0007669"/>
    <property type="project" value="TreeGrafter"/>
</dbReference>
<organism evidence="3 4">
    <name type="scientific">Egibacter rhizosphaerae</name>
    <dbReference type="NCBI Taxonomy" id="1670831"/>
    <lineage>
        <taxon>Bacteria</taxon>
        <taxon>Bacillati</taxon>
        <taxon>Actinomycetota</taxon>
        <taxon>Nitriliruptoria</taxon>
        <taxon>Egibacterales</taxon>
        <taxon>Egibacteraceae</taxon>
        <taxon>Egibacter</taxon>
    </lineage>
</organism>
<dbReference type="GO" id="GO:0004775">
    <property type="term" value="F:succinate-CoA ligase (ADP-forming) activity"/>
    <property type="evidence" value="ECO:0007669"/>
    <property type="project" value="TreeGrafter"/>
</dbReference>
<keyword evidence="4" id="KW-1185">Reference proteome</keyword>
<dbReference type="AlphaFoldDB" id="A0A411YL36"/>
<dbReference type="KEGG" id="erz:ER308_05750"/>
<dbReference type="SUPFAM" id="SSF52210">
    <property type="entry name" value="Succinyl-CoA synthetase domains"/>
    <property type="match status" value="1"/>
</dbReference>
<evidence type="ECO:0000313" key="3">
    <source>
        <dbReference type="EMBL" id="QBI21929.1"/>
    </source>
</evidence>
<accession>A0A411YL36</accession>
<dbReference type="InterPro" id="IPR016102">
    <property type="entry name" value="Succinyl-CoA_synth-like"/>
</dbReference>
<name>A0A411YL36_9ACTN</name>
<dbReference type="InterPro" id="IPR032875">
    <property type="entry name" value="Succ_CoA_lig_flav_dom"/>
</dbReference>
<evidence type="ECO:0000313" key="4">
    <source>
        <dbReference type="Proteomes" id="UP000291469"/>
    </source>
</evidence>
<protein>
    <submittedName>
        <fullName evidence="3">FdrA family protein</fullName>
    </submittedName>
</protein>
<dbReference type="Proteomes" id="UP000291469">
    <property type="component" value="Chromosome"/>
</dbReference>
<feature type="domain" description="Succinyl-CoA synthetase-like flavodoxin" evidence="2">
    <location>
        <begin position="173"/>
        <end position="272"/>
    </location>
</feature>
<dbReference type="GO" id="GO:0006099">
    <property type="term" value="P:tricarboxylic acid cycle"/>
    <property type="evidence" value="ECO:0007669"/>
    <property type="project" value="TreeGrafter"/>
</dbReference>
<dbReference type="PANTHER" id="PTHR11117">
    <property type="entry name" value="SUCCINYL-COA LIGASE SUBUNIT ALPHA"/>
    <property type="match status" value="1"/>
</dbReference>
<proteinExistence type="predicted"/>
<reference evidence="3 4" key="1">
    <citation type="submission" date="2019-01" db="EMBL/GenBank/DDBJ databases">
        <title>Egibacter rhizosphaerae EGI 80759T.</title>
        <authorList>
            <person name="Chen D.-D."/>
            <person name="Tian Y."/>
            <person name="Jiao J.-Y."/>
            <person name="Zhang X.-T."/>
            <person name="Zhang Y.-G."/>
            <person name="Zhang Y."/>
            <person name="Xiao M."/>
            <person name="Shu W.-S."/>
            <person name="Li W.-J."/>
        </authorList>
    </citation>
    <scope>NUCLEOTIDE SEQUENCE [LARGE SCALE GENOMIC DNA]</scope>
    <source>
        <strain evidence="3 4">EGI 80759</strain>
    </source>
</reference>
<dbReference type="Gene3D" id="3.40.50.261">
    <property type="entry name" value="Succinyl-CoA synthetase domains"/>
    <property type="match status" value="2"/>
</dbReference>
<evidence type="ECO:0000259" key="2">
    <source>
        <dbReference type="Pfam" id="PF13607"/>
    </source>
</evidence>
<dbReference type="InterPro" id="IPR005811">
    <property type="entry name" value="SUCC_ACL_C"/>
</dbReference>
<dbReference type="Pfam" id="PF00549">
    <property type="entry name" value="Ligase_CoA"/>
    <property type="match status" value="1"/>
</dbReference>
<evidence type="ECO:0000259" key="1">
    <source>
        <dbReference type="Pfam" id="PF00549"/>
    </source>
</evidence>
<dbReference type="Pfam" id="PF13607">
    <property type="entry name" value="Succ_CoA_lig"/>
    <property type="match status" value="1"/>
</dbReference>
<sequence length="483" mass="49173">MVVSQEVARGPGVRTALIAMATPLNLELLEQAGFDAGEAGPNDLVVALAADDADHLAAARTAVDTQLTQASAGGGSDGLADTGEAPRTLGSATRALGAGLALVTVPGQYAFTEAMDALRAGANVMVFSDGVPLEQEIALKAEARQRDRLVMGPDCGTAIVGGVGLGFANVMRPGPVGMVAASGTGAQQVCSLLDAAGVGVSHVLGVGGRDLSADVGGIATIQALEALDADPATEVIVLVSKPPDKAVAERIREAAEQCATPVVLGLVGPGQRDLTEVAEAALSTLGHDPQPPRTWTPNRTVGSGYEVLRGLFAGGTLCDESMAIAAERLGPIRSNVPLEDDWALDPHEPLHGIEGAGHAMVDYGEDDLTSGRPHPMIDNTIRIDRLDAEAGSGHRVVVLLDVVLGHVAHPNPASELGPAIAEARTAARDAGGQFAAIVSLIGTRDDPQDLTRQAAELVDAGASIYLSNAAATRAAVELLGETR</sequence>
<dbReference type="GO" id="GO:0004776">
    <property type="term" value="F:succinate-CoA ligase (GDP-forming) activity"/>
    <property type="evidence" value="ECO:0007669"/>
    <property type="project" value="TreeGrafter"/>
</dbReference>
<gene>
    <name evidence="3" type="ORF">ER308_05750</name>
</gene>
<dbReference type="OrthoDB" id="5580580at2"/>
<feature type="domain" description="ATP-citrate synthase/succinyl-CoA ligase C-terminal" evidence="1">
    <location>
        <begin position="311"/>
        <end position="475"/>
    </location>
</feature>
<dbReference type="EMBL" id="CP036402">
    <property type="protein sequence ID" value="QBI21929.1"/>
    <property type="molecule type" value="Genomic_DNA"/>
</dbReference>